<accession>A0ABS8XGR8</accession>
<organism evidence="7 8">
    <name type="scientific">Pelomonas caseinilytica</name>
    <dbReference type="NCBI Taxonomy" id="2906763"/>
    <lineage>
        <taxon>Bacteria</taxon>
        <taxon>Pseudomonadati</taxon>
        <taxon>Pseudomonadota</taxon>
        <taxon>Betaproteobacteria</taxon>
        <taxon>Burkholderiales</taxon>
        <taxon>Sphaerotilaceae</taxon>
        <taxon>Roseateles</taxon>
    </lineage>
</organism>
<dbReference type="Proteomes" id="UP001201463">
    <property type="component" value="Unassembled WGS sequence"/>
</dbReference>
<dbReference type="RefSeq" id="WP_233391879.1">
    <property type="nucleotide sequence ID" value="NZ_JAJTWT010000004.1"/>
</dbReference>
<evidence type="ECO:0000256" key="3">
    <source>
        <dbReference type="ARBA" id="ARBA00023004"/>
    </source>
</evidence>
<evidence type="ECO:0000313" key="8">
    <source>
        <dbReference type="Proteomes" id="UP001201463"/>
    </source>
</evidence>
<dbReference type="InterPro" id="IPR009056">
    <property type="entry name" value="Cyt_c-like_dom"/>
</dbReference>
<keyword evidence="2 4" id="KW-0479">Metal-binding</keyword>
<evidence type="ECO:0000259" key="6">
    <source>
        <dbReference type="PROSITE" id="PS51007"/>
    </source>
</evidence>
<keyword evidence="1 4" id="KW-0349">Heme</keyword>
<feature type="signal peptide" evidence="5">
    <location>
        <begin position="1"/>
        <end position="19"/>
    </location>
</feature>
<proteinExistence type="predicted"/>
<dbReference type="PROSITE" id="PS51007">
    <property type="entry name" value="CYTC"/>
    <property type="match status" value="1"/>
</dbReference>
<dbReference type="PANTHER" id="PTHR35008">
    <property type="entry name" value="BLL4482 PROTEIN-RELATED"/>
    <property type="match status" value="1"/>
</dbReference>
<dbReference type="Gene3D" id="1.10.760.10">
    <property type="entry name" value="Cytochrome c-like domain"/>
    <property type="match status" value="1"/>
</dbReference>
<evidence type="ECO:0000256" key="4">
    <source>
        <dbReference type="PROSITE-ProRule" id="PRU00433"/>
    </source>
</evidence>
<dbReference type="SUPFAM" id="SSF46626">
    <property type="entry name" value="Cytochrome c"/>
    <property type="match status" value="1"/>
</dbReference>
<dbReference type="InterPro" id="IPR051459">
    <property type="entry name" value="Cytochrome_c-type_DH"/>
</dbReference>
<feature type="domain" description="Cytochrome c" evidence="6">
    <location>
        <begin position="26"/>
        <end position="165"/>
    </location>
</feature>
<gene>
    <name evidence="7" type="ORF">LXT12_10785</name>
</gene>
<protein>
    <submittedName>
        <fullName evidence="7">C-type cytochrome</fullName>
    </submittedName>
</protein>
<keyword evidence="5" id="KW-0732">Signal</keyword>
<dbReference type="InterPro" id="IPR036909">
    <property type="entry name" value="Cyt_c-like_dom_sf"/>
</dbReference>
<feature type="chain" id="PRO_5047213850" evidence="5">
    <location>
        <begin position="20"/>
        <end position="180"/>
    </location>
</feature>
<dbReference type="EMBL" id="JAJTWT010000004">
    <property type="protein sequence ID" value="MCE4537734.1"/>
    <property type="molecule type" value="Genomic_DNA"/>
</dbReference>
<reference evidence="7 8" key="1">
    <citation type="submission" date="2021-12" db="EMBL/GenBank/DDBJ databases">
        <title>Genome seq of p7.</title>
        <authorList>
            <person name="Seo T."/>
        </authorList>
    </citation>
    <scope>NUCLEOTIDE SEQUENCE [LARGE SCALE GENOMIC DNA]</scope>
    <source>
        <strain evidence="7 8">P7</strain>
    </source>
</reference>
<evidence type="ECO:0000256" key="2">
    <source>
        <dbReference type="ARBA" id="ARBA00022723"/>
    </source>
</evidence>
<sequence length="180" mass="19537">MKTLLPLLTLLAATAVAQAAEPAPRDRIEHGRYLVNTSGCMDCHTPLKMGANGPEPDMARLFAGHPQELVMPPVPALPAGPWLVVSSATNTAWAGPWGVSFTANLTPDPETGLGRWSENDFVQTIRTGRHFGRGRPVLPPMPIAVYRHMTDDDLKAVFAYLQTLPPVRNKVPEPLPPAQH</sequence>
<evidence type="ECO:0000313" key="7">
    <source>
        <dbReference type="EMBL" id="MCE4537734.1"/>
    </source>
</evidence>
<keyword evidence="3 4" id="KW-0408">Iron</keyword>
<comment type="caution">
    <text evidence="7">The sequence shown here is derived from an EMBL/GenBank/DDBJ whole genome shotgun (WGS) entry which is preliminary data.</text>
</comment>
<name>A0ABS8XGR8_9BURK</name>
<evidence type="ECO:0000256" key="1">
    <source>
        <dbReference type="ARBA" id="ARBA00022617"/>
    </source>
</evidence>
<keyword evidence="8" id="KW-1185">Reference proteome</keyword>
<evidence type="ECO:0000256" key="5">
    <source>
        <dbReference type="SAM" id="SignalP"/>
    </source>
</evidence>
<dbReference type="PANTHER" id="PTHR35008:SF8">
    <property type="entry name" value="ALCOHOL DEHYDROGENASE CYTOCHROME C SUBUNIT"/>
    <property type="match status" value="1"/>
</dbReference>